<proteinExistence type="predicted"/>
<dbReference type="GO" id="GO:0016747">
    <property type="term" value="F:acyltransferase activity, transferring groups other than amino-acyl groups"/>
    <property type="evidence" value="ECO:0007669"/>
    <property type="project" value="InterPro"/>
</dbReference>
<evidence type="ECO:0000259" key="1">
    <source>
        <dbReference type="PROSITE" id="PS51186"/>
    </source>
</evidence>
<evidence type="ECO:0000313" key="2">
    <source>
        <dbReference type="EMBL" id="PSL45433.1"/>
    </source>
</evidence>
<dbReference type="OrthoDB" id="4966223at2"/>
<sequence>MQSNISQYIVEKWMKGWSLSRELSPPVKNGSGFRIDVGWPQQKVRYVFPNFTNEFTNLANTIVEPWVFLKVCAHPDIIKNILPSRWVIQPPGFMMTCFKPMLPKRINLTGEYILEVKDDIPVTVVKVLTNSGDIAAIGRIVFVDDFVIYDRIATDSLHRRKGLATIIVNTLENIAISRGKTKGVLVATAAGKTLYETLGWTLYSPYTSVVIPGTNNF</sequence>
<reference evidence="2 3" key="1">
    <citation type="submission" date="2018-03" db="EMBL/GenBank/DDBJ databases">
        <title>Genomic Encyclopedia of Archaeal and Bacterial Type Strains, Phase II (KMG-II): from individual species to whole genera.</title>
        <authorList>
            <person name="Goeker M."/>
        </authorList>
    </citation>
    <scope>NUCLEOTIDE SEQUENCE [LARGE SCALE GENOMIC DNA]</scope>
    <source>
        <strain evidence="2 3">DSM 24859</strain>
    </source>
</reference>
<name>A0A2P8HGU5_CHINA</name>
<dbReference type="SUPFAM" id="SSF55729">
    <property type="entry name" value="Acyl-CoA N-acyltransferases (Nat)"/>
    <property type="match status" value="1"/>
</dbReference>
<dbReference type="PROSITE" id="PS51186">
    <property type="entry name" value="GNAT"/>
    <property type="match status" value="1"/>
</dbReference>
<keyword evidence="3" id="KW-1185">Reference proteome</keyword>
<dbReference type="InterPro" id="IPR000182">
    <property type="entry name" value="GNAT_dom"/>
</dbReference>
<gene>
    <name evidence="2" type="ORF">CLV51_104135</name>
</gene>
<dbReference type="RefSeq" id="WP_106529767.1">
    <property type="nucleotide sequence ID" value="NZ_PYAW01000004.1"/>
</dbReference>
<comment type="caution">
    <text evidence="2">The sequence shown here is derived from an EMBL/GenBank/DDBJ whole genome shotgun (WGS) entry which is preliminary data.</text>
</comment>
<protein>
    <submittedName>
        <fullName evidence="2">Acetyltransferase (GNAT) family protein</fullName>
    </submittedName>
</protein>
<dbReference type="EMBL" id="PYAW01000004">
    <property type="protein sequence ID" value="PSL45433.1"/>
    <property type="molecule type" value="Genomic_DNA"/>
</dbReference>
<dbReference type="Pfam" id="PF00583">
    <property type="entry name" value="Acetyltransf_1"/>
    <property type="match status" value="1"/>
</dbReference>
<evidence type="ECO:0000313" key="3">
    <source>
        <dbReference type="Proteomes" id="UP000240971"/>
    </source>
</evidence>
<dbReference type="CDD" id="cd04301">
    <property type="entry name" value="NAT_SF"/>
    <property type="match status" value="1"/>
</dbReference>
<organism evidence="2 3">
    <name type="scientific">Chitinophaga niastensis</name>
    <dbReference type="NCBI Taxonomy" id="536980"/>
    <lineage>
        <taxon>Bacteria</taxon>
        <taxon>Pseudomonadati</taxon>
        <taxon>Bacteroidota</taxon>
        <taxon>Chitinophagia</taxon>
        <taxon>Chitinophagales</taxon>
        <taxon>Chitinophagaceae</taxon>
        <taxon>Chitinophaga</taxon>
    </lineage>
</organism>
<keyword evidence="2" id="KW-0808">Transferase</keyword>
<feature type="domain" description="N-acetyltransferase" evidence="1">
    <location>
        <begin position="76"/>
        <end position="217"/>
    </location>
</feature>
<dbReference type="AlphaFoldDB" id="A0A2P8HGU5"/>
<dbReference type="InterPro" id="IPR016181">
    <property type="entry name" value="Acyl_CoA_acyltransferase"/>
</dbReference>
<dbReference type="Proteomes" id="UP000240971">
    <property type="component" value="Unassembled WGS sequence"/>
</dbReference>
<dbReference type="Gene3D" id="3.40.630.30">
    <property type="match status" value="1"/>
</dbReference>
<accession>A0A2P8HGU5</accession>